<comment type="similarity">
    <text evidence="1">Belongs to the glycosyl hydrolase 3 family.</text>
</comment>
<dbReference type="SUPFAM" id="SSF51445">
    <property type="entry name" value="(Trans)glycosidases"/>
    <property type="match status" value="1"/>
</dbReference>
<keyword evidence="6" id="KW-1185">Reference proteome</keyword>
<accession>A0ABS9T831</accession>
<organism evidence="5 6">
    <name type="scientific">Pseudonocardia alaniniphila</name>
    <dbReference type="NCBI Taxonomy" id="75291"/>
    <lineage>
        <taxon>Bacteria</taxon>
        <taxon>Bacillati</taxon>
        <taxon>Actinomycetota</taxon>
        <taxon>Actinomycetes</taxon>
        <taxon>Pseudonocardiales</taxon>
        <taxon>Pseudonocardiaceae</taxon>
        <taxon>Pseudonocardia</taxon>
    </lineage>
</organism>
<proteinExistence type="inferred from homology"/>
<evidence type="ECO:0000256" key="3">
    <source>
        <dbReference type="ARBA" id="ARBA00023295"/>
    </source>
</evidence>
<evidence type="ECO:0000256" key="1">
    <source>
        <dbReference type="ARBA" id="ARBA00005336"/>
    </source>
</evidence>
<evidence type="ECO:0000256" key="2">
    <source>
        <dbReference type="ARBA" id="ARBA00022801"/>
    </source>
</evidence>
<dbReference type="InterPro" id="IPR001764">
    <property type="entry name" value="Glyco_hydro_3_N"/>
</dbReference>
<feature type="domain" description="Glycoside hydrolase family 3 N-terminal" evidence="4">
    <location>
        <begin position="66"/>
        <end position="328"/>
    </location>
</feature>
<dbReference type="InterPro" id="IPR019800">
    <property type="entry name" value="Glyco_hydro_3_AS"/>
</dbReference>
<dbReference type="InterPro" id="IPR017853">
    <property type="entry name" value="GH"/>
</dbReference>
<dbReference type="Proteomes" id="UP001299970">
    <property type="component" value="Unassembled WGS sequence"/>
</dbReference>
<evidence type="ECO:0000313" key="6">
    <source>
        <dbReference type="Proteomes" id="UP001299970"/>
    </source>
</evidence>
<protein>
    <submittedName>
        <fullName evidence="5">Glycoside hydrolase family 3 protein</fullName>
    </submittedName>
</protein>
<dbReference type="RefSeq" id="WP_241034715.1">
    <property type="nucleotide sequence ID" value="NZ_BAAAJF010000009.1"/>
</dbReference>
<dbReference type="InterPro" id="IPR050226">
    <property type="entry name" value="NagZ_Beta-hexosaminidase"/>
</dbReference>
<evidence type="ECO:0000313" key="5">
    <source>
        <dbReference type="EMBL" id="MCH6164682.1"/>
    </source>
</evidence>
<dbReference type="Gene3D" id="3.20.20.300">
    <property type="entry name" value="Glycoside hydrolase, family 3, N-terminal domain"/>
    <property type="match status" value="1"/>
</dbReference>
<comment type="caution">
    <text evidence="5">The sequence shown here is derived from an EMBL/GenBank/DDBJ whole genome shotgun (WGS) entry which is preliminary data.</text>
</comment>
<dbReference type="PANTHER" id="PTHR30480:SF16">
    <property type="entry name" value="GLYCOSIDE HYDROLASE FAMILY 3 DOMAIN PROTEIN"/>
    <property type="match status" value="1"/>
</dbReference>
<keyword evidence="3" id="KW-0326">Glycosidase</keyword>
<gene>
    <name evidence="5" type="ORF">MMF94_03205</name>
</gene>
<dbReference type="Pfam" id="PF00933">
    <property type="entry name" value="Glyco_hydro_3"/>
    <property type="match status" value="1"/>
</dbReference>
<dbReference type="EMBL" id="JAKXMK010000003">
    <property type="protein sequence ID" value="MCH6164682.1"/>
    <property type="molecule type" value="Genomic_DNA"/>
</dbReference>
<name>A0ABS9T831_9PSEU</name>
<dbReference type="PROSITE" id="PS00775">
    <property type="entry name" value="GLYCOSYL_HYDROL_F3"/>
    <property type="match status" value="1"/>
</dbReference>
<sequence>MTPDAAGADGRLVDAVLLPGFSGETVPDWLARAVDGGLAGVCVFASNVGPAFTELTAALHDRRAGMLIASDEEGGAVTRLEHLGGSSWPGAVALGRLDDVGVTEAVAAAMGRQCRAAGVDIALAPVVDVNAEPENPVIGIRSFGATPDLVARHTGAFVRGLQGAGTAATAKHFPGHGSTTVDSHRALPVVDADLATLRSRDLPPFAAAVEAGVRCVLTAHVLFPALDDRPATMSAALLGLLRRELGFDGVVISDAVDMEAIAGTVGRGPGAVAAVAAGVDLVCIGNPANGYDDEAVYLEVRHALLTALADGTLTRHRLADAGRRVAQLAEWVRGAAVSADGPADGLGRQIVRRVVEVRGDVRVGAAPYLLDLTGPANVAAGRRREPWLAAALRRHDPGTTAGGRDLPEAGRPLVAVVAGPSATLDAVRDARPDAVVVHVGMPDRWRPPAPSVTVWGDGRAQADVAAELLMGR</sequence>
<keyword evidence="2 5" id="KW-0378">Hydrolase</keyword>
<evidence type="ECO:0000259" key="4">
    <source>
        <dbReference type="Pfam" id="PF00933"/>
    </source>
</evidence>
<dbReference type="GO" id="GO:0016787">
    <property type="term" value="F:hydrolase activity"/>
    <property type="evidence" value="ECO:0007669"/>
    <property type="project" value="UniProtKB-KW"/>
</dbReference>
<dbReference type="PANTHER" id="PTHR30480">
    <property type="entry name" value="BETA-HEXOSAMINIDASE-RELATED"/>
    <property type="match status" value="1"/>
</dbReference>
<dbReference type="InterPro" id="IPR036962">
    <property type="entry name" value="Glyco_hydro_3_N_sf"/>
</dbReference>
<reference evidence="5 6" key="1">
    <citation type="submission" date="2022-03" db="EMBL/GenBank/DDBJ databases">
        <title>Pseudonocardia alaer sp. nov., a novel actinomycete isolated from reed forest soil.</title>
        <authorList>
            <person name="Wang L."/>
        </authorList>
    </citation>
    <scope>NUCLEOTIDE SEQUENCE [LARGE SCALE GENOMIC DNA]</scope>
    <source>
        <strain evidence="5 6">Y-16303</strain>
    </source>
</reference>